<dbReference type="PANTHER" id="PTHR43318:SF1">
    <property type="entry name" value="POLYSACCHARIDE BIOSYNTHESIS PROTEIN EPSC-RELATED"/>
    <property type="match status" value="1"/>
</dbReference>
<keyword evidence="2" id="KW-0812">Transmembrane</keyword>
<sequence>MPTTRAATTSGRRGSRPGFSPNRHWRVGLLWLVLDGIVAALATGAAAWIRYDLDIPDVFTVPIFWFAVTVGLIQIVTGVLVGPHRFAHNLGSFEETADIMKAVFLTMVISCVLRFGTSTFQIPRSLPFAAPAFALVGMFALRFFVRSYRWGRPASGVGEQKAIVFGAGEGGRQLVRALVRDGQRQYTPVAILDDDPRKRRMRIDGVPVRGGRNRLRTVTEKSGATVLIIAMPSADADLVRDLRDAAHDIGLELLILPPVASLLGNGASVRDLREVNLEDLLGRRQIALDEGAIAASVAGKRILVTGAGGSIGSELCRQISRFNPAKLTMLDRDESGLHGTQMSITGRALLDDGTLALADIRDLDALRAIFAKERPDVVFHAAALKHLTLLEQHPNEGWKTNVLGTLNVLTAASEVGVETFVNISTDKAASPTCVLGYTKRMAERLTAQFAVDNPGTYTSVRFGNVLGSRGSVLTAFMAQIERGGPVTVTDENVERYFMLIPEACQLVLQASVIGDDGQVMVLDMGSPVKIVDVARALIDMSGREDIAIEFTGLRPGEKLSEVLFYEGEQARLSPHPLVSYVTVPPVDSDAVRGFAAHSSEKTLNWLITESMSYSRPETNV</sequence>
<dbReference type="PANTHER" id="PTHR43318">
    <property type="entry name" value="UDP-N-ACETYLGLUCOSAMINE 4,6-DEHYDRATASE"/>
    <property type="match status" value="1"/>
</dbReference>
<organism evidence="4 5">
    <name type="scientific">Rudaeicoccus suwonensis</name>
    <dbReference type="NCBI Taxonomy" id="657409"/>
    <lineage>
        <taxon>Bacteria</taxon>
        <taxon>Bacillati</taxon>
        <taxon>Actinomycetota</taxon>
        <taxon>Actinomycetes</taxon>
        <taxon>Micrococcales</taxon>
        <taxon>Dermacoccaceae</taxon>
        <taxon>Rudaeicoccus</taxon>
    </lineage>
</organism>
<dbReference type="EMBL" id="VIVQ01000001">
    <property type="protein sequence ID" value="TWE12021.1"/>
    <property type="molecule type" value="Genomic_DNA"/>
</dbReference>
<dbReference type="Gene3D" id="3.40.50.720">
    <property type="entry name" value="NAD(P)-binding Rossmann-like Domain"/>
    <property type="match status" value="2"/>
</dbReference>
<evidence type="ECO:0000256" key="2">
    <source>
        <dbReference type="SAM" id="Phobius"/>
    </source>
</evidence>
<dbReference type="InterPro" id="IPR051203">
    <property type="entry name" value="Polysaccharide_Synthase-Rel"/>
</dbReference>
<dbReference type="OrthoDB" id="9803111at2"/>
<keyword evidence="2" id="KW-0472">Membrane</keyword>
<name>A0A561E8T9_9MICO</name>
<evidence type="ECO:0000313" key="5">
    <source>
        <dbReference type="Proteomes" id="UP000318297"/>
    </source>
</evidence>
<evidence type="ECO:0000256" key="1">
    <source>
        <dbReference type="ARBA" id="ARBA00007430"/>
    </source>
</evidence>
<dbReference type="InterPro" id="IPR003869">
    <property type="entry name" value="Polysac_CapD-like"/>
</dbReference>
<protein>
    <submittedName>
        <fullName evidence="4">FlaA1/EpsC-like NDP-sugar epimerase</fullName>
    </submittedName>
</protein>
<dbReference type="AlphaFoldDB" id="A0A561E8T9"/>
<dbReference type="Proteomes" id="UP000318297">
    <property type="component" value="Unassembled WGS sequence"/>
</dbReference>
<proteinExistence type="inferred from homology"/>
<reference evidence="4 5" key="1">
    <citation type="submission" date="2019-06" db="EMBL/GenBank/DDBJ databases">
        <title>Sequencing the genomes of 1000 actinobacteria strains.</title>
        <authorList>
            <person name="Klenk H.-P."/>
        </authorList>
    </citation>
    <scope>NUCLEOTIDE SEQUENCE [LARGE SCALE GENOMIC DNA]</scope>
    <source>
        <strain evidence="4 5">DSM 19560</strain>
    </source>
</reference>
<feature type="domain" description="Polysaccharide biosynthesis protein CapD-like" evidence="3">
    <location>
        <begin position="302"/>
        <end position="576"/>
    </location>
</feature>
<evidence type="ECO:0000313" key="4">
    <source>
        <dbReference type="EMBL" id="TWE12021.1"/>
    </source>
</evidence>
<comment type="similarity">
    <text evidence="1">Belongs to the polysaccharide synthase family.</text>
</comment>
<comment type="caution">
    <text evidence="4">The sequence shown here is derived from an EMBL/GenBank/DDBJ whole genome shotgun (WGS) entry which is preliminary data.</text>
</comment>
<dbReference type="SUPFAM" id="SSF51735">
    <property type="entry name" value="NAD(P)-binding Rossmann-fold domains"/>
    <property type="match status" value="2"/>
</dbReference>
<dbReference type="Pfam" id="PF13727">
    <property type="entry name" value="CoA_binding_3"/>
    <property type="match status" value="1"/>
</dbReference>
<dbReference type="InterPro" id="IPR036291">
    <property type="entry name" value="NAD(P)-bd_dom_sf"/>
</dbReference>
<dbReference type="RefSeq" id="WP_145225695.1">
    <property type="nucleotide sequence ID" value="NZ_VIVQ01000001.1"/>
</dbReference>
<accession>A0A561E8T9</accession>
<dbReference type="CDD" id="cd05237">
    <property type="entry name" value="UDP_invert_4-6DH_SDR_e"/>
    <property type="match status" value="1"/>
</dbReference>
<feature type="transmembrane region" description="Helical" evidence="2">
    <location>
        <begin position="29"/>
        <end position="51"/>
    </location>
</feature>
<gene>
    <name evidence="4" type="ORF">BKA23_0817</name>
</gene>
<keyword evidence="5" id="KW-1185">Reference proteome</keyword>
<feature type="transmembrane region" description="Helical" evidence="2">
    <location>
        <begin position="63"/>
        <end position="81"/>
    </location>
</feature>
<feature type="transmembrane region" description="Helical" evidence="2">
    <location>
        <begin position="128"/>
        <end position="145"/>
    </location>
</feature>
<dbReference type="Pfam" id="PF02719">
    <property type="entry name" value="Polysacc_synt_2"/>
    <property type="match status" value="1"/>
</dbReference>
<evidence type="ECO:0000259" key="3">
    <source>
        <dbReference type="Pfam" id="PF02719"/>
    </source>
</evidence>
<keyword evidence="2" id="KW-1133">Transmembrane helix</keyword>